<dbReference type="InterPro" id="IPR017850">
    <property type="entry name" value="Alkaline_phosphatase_core_sf"/>
</dbReference>
<reference evidence="7 8" key="1">
    <citation type="submission" date="2017-12" db="EMBL/GenBank/DDBJ databases">
        <authorList>
            <person name="Hurst M.R.H."/>
        </authorList>
    </citation>
    <scope>NUCLEOTIDE SEQUENCE [LARGE SCALE GENOMIC DNA]</scope>
    <source>
        <strain evidence="7 8">SY-3-19</strain>
    </source>
</reference>
<evidence type="ECO:0000256" key="5">
    <source>
        <dbReference type="SAM" id="SignalP"/>
    </source>
</evidence>
<dbReference type="GO" id="GO:0004065">
    <property type="term" value="F:arylsulfatase activity"/>
    <property type="evidence" value="ECO:0007669"/>
    <property type="project" value="TreeGrafter"/>
</dbReference>
<dbReference type="PANTHER" id="PTHR42693:SF53">
    <property type="entry name" value="ENDO-4-O-SULFATASE"/>
    <property type="match status" value="1"/>
</dbReference>
<proteinExistence type="inferred from homology"/>
<evidence type="ECO:0000259" key="6">
    <source>
        <dbReference type="Pfam" id="PF00884"/>
    </source>
</evidence>
<dbReference type="Gene3D" id="3.30.1120.10">
    <property type="match status" value="1"/>
</dbReference>
<dbReference type="GO" id="GO:0046872">
    <property type="term" value="F:metal ion binding"/>
    <property type="evidence" value="ECO:0007669"/>
    <property type="project" value="UniProtKB-KW"/>
</dbReference>
<feature type="domain" description="Sulfatase N-terminal" evidence="6">
    <location>
        <begin position="35"/>
        <end position="353"/>
    </location>
</feature>
<feature type="chain" id="PRO_5015536066" evidence="5">
    <location>
        <begin position="28"/>
        <end position="465"/>
    </location>
</feature>
<dbReference type="Pfam" id="PF00884">
    <property type="entry name" value="Sulfatase"/>
    <property type="match status" value="1"/>
</dbReference>
<organism evidence="7 8">
    <name type="scientific">Hyphococcus luteus</name>
    <dbReference type="NCBI Taxonomy" id="2058213"/>
    <lineage>
        <taxon>Bacteria</taxon>
        <taxon>Pseudomonadati</taxon>
        <taxon>Pseudomonadota</taxon>
        <taxon>Alphaproteobacteria</taxon>
        <taxon>Parvularculales</taxon>
        <taxon>Parvularculaceae</taxon>
        <taxon>Hyphococcus</taxon>
    </lineage>
</organism>
<gene>
    <name evidence="7" type="ORF">CW354_11265</name>
</gene>
<dbReference type="PROSITE" id="PS00149">
    <property type="entry name" value="SULFATASE_2"/>
    <property type="match status" value="1"/>
</dbReference>
<evidence type="ECO:0000313" key="8">
    <source>
        <dbReference type="Proteomes" id="UP000239504"/>
    </source>
</evidence>
<dbReference type="AlphaFoldDB" id="A0A2S7K5G6"/>
<dbReference type="RefSeq" id="WP_104830225.1">
    <property type="nucleotide sequence ID" value="NZ_PJCH01000006.1"/>
</dbReference>
<keyword evidence="2" id="KW-0479">Metal-binding</keyword>
<feature type="signal peptide" evidence="5">
    <location>
        <begin position="1"/>
        <end position="27"/>
    </location>
</feature>
<dbReference type="PROSITE" id="PS51318">
    <property type="entry name" value="TAT"/>
    <property type="match status" value="1"/>
</dbReference>
<comment type="similarity">
    <text evidence="1">Belongs to the sulfatase family.</text>
</comment>
<evidence type="ECO:0000256" key="3">
    <source>
        <dbReference type="ARBA" id="ARBA00022801"/>
    </source>
</evidence>
<name>A0A2S7K5G6_9PROT</name>
<accession>A0A2S7K5G6</accession>
<keyword evidence="5" id="KW-0732">Signal</keyword>
<keyword evidence="3" id="KW-0378">Hydrolase</keyword>
<keyword evidence="4" id="KW-0106">Calcium</keyword>
<dbReference type="InterPro" id="IPR024607">
    <property type="entry name" value="Sulfatase_CS"/>
</dbReference>
<evidence type="ECO:0000313" key="7">
    <source>
        <dbReference type="EMBL" id="PQA87688.1"/>
    </source>
</evidence>
<dbReference type="InterPro" id="IPR000917">
    <property type="entry name" value="Sulfatase_N"/>
</dbReference>
<dbReference type="Gene3D" id="3.40.720.10">
    <property type="entry name" value="Alkaline Phosphatase, subunit A"/>
    <property type="match status" value="1"/>
</dbReference>
<dbReference type="PANTHER" id="PTHR42693">
    <property type="entry name" value="ARYLSULFATASE FAMILY MEMBER"/>
    <property type="match status" value="1"/>
</dbReference>
<dbReference type="Proteomes" id="UP000239504">
    <property type="component" value="Unassembled WGS sequence"/>
</dbReference>
<dbReference type="OrthoDB" id="9803751at2"/>
<dbReference type="SUPFAM" id="SSF53649">
    <property type="entry name" value="Alkaline phosphatase-like"/>
    <property type="match status" value="1"/>
</dbReference>
<protein>
    <submittedName>
        <fullName evidence="7">Twin-arginine translocation pathway signal protein</fullName>
    </submittedName>
</protein>
<keyword evidence="8" id="KW-1185">Reference proteome</keyword>
<dbReference type="InterPro" id="IPR006311">
    <property type="entry name" value="TAT_signal"/>
</dbReference>
<dbReference type="EMBL" id="PJCH01000006">
    <property type="protein sequence ID" value="PQA87688.1"/>
    <property type="molecule type" value="Genomic_DNA"/>
</dbReference>
<dbReference type="InterPro" id="IPR050738">
    <property type="entry name" value="Sulfatase"/>
</dbReference>
<evidence type="ECO:0000256" key="1">
    <source>
        <dbReference type="ARBA" id="ARBA00008779"/>
    </source>
</evidence>
<evidence type="ECO:0000256" key="2">
    <source>
        <dbReference type="ARBA" id="ARBA00022723"/>
    </source>
</evidence>
<comment type="caution">
    <text evidence="7">The sequence shown here is derived from an EMBL/GenBank/DDBJ whole genome shotgun (WGS) entry which is preliminary data.</text>
</comment>
<sequence>MHNWNRRAVLAGGAAIGAASISPAANAKQQGGEKPNILFIMADDLGYADLSCYGRTDFETPAIDALASDGLQLMQTYANSAVCSATRTALITGRYQYRLPFGLQEPGGRNLGLPPDHPTLPSLLKKSGYKTALIGKWHMGAPPEYGPLKSGYDSFYGIYGGGTDYFRHSPDNTVSENYAEQTVLIDQDAPALDEGYLTDLLADRAINIIEDSAKSDTPFFVSLHFTSPHWPWIGPNDEQVSETLTDLNHEDGGNIRIFASMVKSMDANIERVLHALKRAGLDQNTIVVFTSDNGGERYSDVWPFVGVKGELLEGGIRVPGIVRWPGHIKKNRRSEQVITSMDWMPTLLAAAGAQQDPGFPSDGENLLDQLTGQAPAVERKLCWRFKANEQSAIRDGDWKYLKIGGFEHLFNLAEDERERADLKDKEPERFAQLKTAYQEWDATMLPYPEDSYSHDVKKGNYSDRY</sequence>
<evidence type="ECO:0000256" key="4">
    <source>
        <dbReference type="ARBA" id="ARBA00022837"/>
    </source>
</evidence>